<accession>A0A3B0S489</accession>
<evidence type="ECO:0000259" key="1">
    <source>
        <dbReference type="Pfam" id="PF11695"/>
    </source>
</evidence>
<dbReference type="SUPFAM" id="SSF54909">
    <property type="entry name" value="Dimeric alpha+beta barrel"/>
    <property type="match status" value="1"/>
</dbReference>
<organism evidence="2">
    <name type="scientific">hydrothermal vent metagenome</name>
    <dbReference type="NCBI Taxonomy" id="652676"/>
    <lineage>
        <taxon>unclassified sequences</taxon>
        <taxon>metagenomes</taxon>
        <taxon>ecological metagenomes</taxon>
    </lineage>
</organism>
<gene>
    <name evidence="2" type="ORF">MNBD_ACTINO02-440</name>
</gene>
<name>A0A3B0S489_9ZZZZ</name>
<proteinExistence type="predicted"/>
<evidence type="ECO:0000313" key="2">
    <source>
        <dbReference type="EMBL" id="VAV95188.1"/>
    </source>
</evidence>
<reference evidence="2" key="1">
    <citation type="submission" date="2018-06" db="EMBL/GenBank/DDBJ databases">
        <authorList>
            <person name="Zhirakovskaya E."/>
        </authorList>
    </citation>
    <scope>NUCLEOTIDE SEQUENCE</scope>
</reference>
<sequence>MNTALWHLAQINVAQAVGVRDSPEMKAFVDLLDEVNAEADTAPGFVWRWEGAYEDTGDDAFDAETVLVNLSVWESYEALQDYVYNNLHREVFRRRREWFAFMKENHFAMWWVPAGTIPTVEESLAKLTELRENGPSPSAFNVRQRFTSTGEEIPWKS</sequence>
<protein>
    <recommendedName>
        <fullName evidence="1">DUF3291 domain-containing protein</fullName>
    </recommendedName>
</protein>
<dbReference type="Pfam" id="PF11695">
    <property type="entry name" value="DUF3291"/>
    <property type="match status" value="1"/>
</dbReference>
<feature type="domain" description="DUF3291" evidence="1">
    <location>
        <begin position="8"/>
        <end position="144"/>
    </location>
</feature>
<dbReference type="InterPro" id="IPR011008">
    <property type="entry name" value="Dimeric_a/b-barrel"/>
</dbReference>
<dbReference type="InterPro" id="IPR021708">
    <property type="entry name" value="DUF3291"/>
</dbReference>
<dbReference type="AlphaFoldDB" id="A0A3B0S489"/>
<dbReference type="EMBL" id="UOEK01000071">
    <property type="protein sequence ID" value="VAV95188.1"/>
    <property type="molecule type" value="Genomic_DNA"/>
</dbReference>